<evidence type="ECO:0000313" key="7">
    <source>
        <dbReference type="Proteomes" id="UP000319576"/>
    </source>
</evidence>
<protein>
    <recommendedName>
        <fullName evidence="8">DoxX family protein</fullName>
    </recommendedName>
</protein>
<reference evidence="6 7" key="1">
    <citation type="submission" date="2019-02" db="EMBL/GenBank/DDBJ databases">
        <title>Deep-cultivation of Planctomycetes and their phenomic and genomic characterization uncovers novel biology.</title>
        <authorList>
            <person name="Wiegand S."/>
            <person name="Jogler M."/>
            <person name="Boedeker C."/>
            <person name="Pinto D."/>
            <person name="Vollmers J."/>
            <person name="Rivas-Marin E."/>
            <person name="Kohn T."/>
            <person name="Peeters S.H."/>
            <person name="Heuer A."/>
            <person name="Rast P."/>
            <person name="Oberbeckmann S."/>
            <person name="Bunk B."/>
            <person name="Jeske O."/>
            <person name="Meyerdierks A."/>
            <person name="Storesund J.E."/>
            <person name="Kallscheuer N."/>
            <person name="Luecker S."/>
            <person name="Lage O.M."/>
            <person name="Pohl T."/>
            <person name="Merkel B.J."/>
            <person name="Hornburger P."/>
            <person name="Mueller R.-W."/>
            <person name="Bruemmer F."/>
            <person name="Labrenz M."/>
            <person name="Spormann A.M."/>
            <person name="Op den Camp H."/>
            <person name="Overmann J."/>
            <person name="Amann R."/>
            <person name="Jetten M.S.M."/>
            <person name="Mascher T."/>
            <person name="Medema M.H."/>
            <person name="Devos D.P."/>
            <person name="Kaster A.-K."/>
            <person name="Ovreas L."/>
            <person name="Rohde M."/>
            <person name="Galperin M.Y."/>
            <person name="Jogler C."/>
        </authorList>
    </citation>
    <scope>NUCLEOTIDE SEQUENCE [LARGE SCALE GENOMIC DNA]</scope>
    <source>
        <strain evidence="6 7">ETA_A1</strain>
    </source>
</reference>
<feature type="transmembrane region" description="Helical" evidence="5">
    <location>
        <begin position="44"/>
        <end position="63"/>
    </location>
</feature>
<dbReference type="PIRSF" id="PIRSF030066">
    <property type="entry name" value="UCP030066"/>
    <property type="match status" value="1"/>
</dbReference>
<sequence>MRTIAYWVTTVLLGLGYLAGGFGDLVQPAGFDEETAKLGYPSSFFRILGFWKLAGAVVVLLPGLPRAKEWAYAGFVINLTGAVAAHLSINDPPTDLIPPAVMLALAVASWALRPASRRLAGPCV</sequence>
<dbReference type="KEGG" id="uli:ETAA1_12220"/>
<dbReference type="GO" id="GO:0016020">
    <property type="term" value="C:membrane"/>
    <property type="evidence" value="ECO:0007669"/>
    <property type="project" value="UniProtKB-SubCell"/>
</dbReference>
<dbReference type="InterPro" id="IPR032808">
    <property type="entry name" value="DoxX"/>
</dbReference>
<evidence type="ECO:0000256" key="3">
    <source>
        <dbReference type="ARBA" id="ARBA00022989"/>
    </source>
</evidence>
<dbReference type="Pfam" id="PF13564">
    <property type="entry name" value="DoxX_2"/>
    <property type="match status" value="1"/>
</dbReference>
<dbReference type="Proteomes" id="UP000319576">
    <property type="component" value="Chromosome"/>
</dbReference>
<dbReference type="EMBL" id="CP036273">
    <property type="protein sequence ID" value="QDU19316.1"/>
    <property type="molecule type" value="Genomic_DNA"/>
</dbReference>
<keyword evidence="2 5" id="KW-0812">Transmembrane</keyword>
<dbReference type="OrthoDB" id="7960583at2"/>
<gene>
    <name evidence="6" type="ORF">ETAA1_12220</name>
</gene>
<feature type="transmembrane region" description="Helical" evidence="5">
    <location>
        <begin position="70"/>
        <end position="90"/>
    </location>
</feature>
<organism evidence="6 7">
    <name type="scientific">Urbifossiella limnaea</name>
    <dbReference type="NCBI Taxonomy" id="2528023"/>
    <lineage>
        <taxon>Bacteria</taxon>
        <taxon>Pseudomonadati</taxon>
        <taxon>Planctomycetota</taxon>
        <taxon>Planctomycetia</taxon>
        <taxon>Gemmatales</taxon>
        <taxon>Gemmataceae</taxon>
        <taxon>Urbifossiella</taxon>
    </lineage>
</organism>
<keyword evidence="7" id="KW-1185">Reference proteome</keyword>
<evidence type="ECO:0000256" key="5">
    <source>
        <dbReference type="SAM" id="Phobius"/>
    </source>
</evidence>
<evidence type="ECO:0000256" key="1">
    <source>
        <dbReference type="ARBA" id="ARBA00004141"/>
    </source>
</evidence>
<evidence type="ECO:0000256" key="2">
    <source>
        <dbReference type="ARBA" id="ARBA00022692"/>
    </source>
</evidence>
<accession>A0A517XP97</accession>
<name>A0A517XP97_9BACT</name>
<keyword evidence="4 5" id="KW-0472">Membrane</keyword>
<dbReference type="AlphaFoldDB" id="A0A517XP97"/>
<keyword evidence="3 5" id="KW-1133">Transmembrane helix</keyword>
<evidence type="ECO:0008006" key="8">
    <source>
        <dbReference type="Google" id="ProtNLM"/>
    </source>
</evidence>
<evidence type="ECO:0000313" key="6">
    <source>
        <dbReference type="EMBL" id="QDU19316.1"/>
    </source>
</evidence>
<proteinExistence type="predicted"/>
<dbReference type="InterPro" id="IPR016944">
    <property type="entry name" value="UCP030066"/>
</dbReference>
<comment type="subcellular location">
    <subcellularLocation>
        <location evidence="1">Membrane</location>
        <topology evidence="1">Multi-pass membrane protein</topology>
    </subcellularLocation>
</comment>
<evidence type="ECO:0000256" key="4">
    <source>
        <dbReference type="ARBA" id="ARBA00023136"/>
    </source>
</evidence>
<dbReference type="RefSeq" id="WP_145235223.1">
    <property type="nucleotide sequence ID" value="NZ_CP036273.1"/>
</dbReference>